<feature type="transmembrane region" description="Helical" evidence="1">
    <location>
        <begin position="69"/>
        <end position="99"/>
    </location>
</feature>
<name>A0A6J6HCR0_9ZZZZ</name>
<dbReference type="EMBL" id="CAEZUQ010000086">
    <property type="protein sequence ID" value="CAB4610746.1"/>
    <property type="molecule type" value="Genomic_DNA"/>
</dbReference>
<organism evidence="2">
    <name type="scientific">freshwater metagenome</name>
    <dbReference type="NCBI Taxonomy" id="449393"/>
    <lineage>
        <taxon>unclassified sequences</taxon>
        <taxon>metagenomes</taxon>
        <taxon>ecological metagenomes</taxon>
    </lineage>
</organism>
<sequence>MNAFWIAVIGSSALAFAIKVLGASVPESVLSHPRILRINNLVPVALLTALVAVNTFADKTKLVIDNRALGMATAIVLLIAKAPFPVVVLGAALTSALAYRYF</sequence>
<reference evidence="2" key="1">
    <citation type="submission" date="2020-05" db="EMBL/GenBank/DDBJ databases">
        <authorList>
            <person name="Chiriac C."/>
            <person name="Salcher M."/>
            <person name="Ghai R."/>
            <person name="Kavagutti S V."/>
        </authorList>
    </citation>
    <scope>NUCLEOTIDE SEQUENCE</scope>
</reference>
<gene>
    <name evidence="2" type="ORF">UFOPK1842_00758</name>
</gene>
<feature type="transmembrane region" description="Helical" evidence="1">
    <location>
        <begin position="38"/>
        <end position="57"/>
    </location>
</feature>
<dbReference type="InterPro" id="IPR008407">
    <property type="entry name" value="Brnchd-chn_aa_trnsp_AzlD"/>
</dbReference>
<keyword evidence="1" id="KW-1133">Transmembrane helix</keyword>
<evidence type="ECO:0000256" key="1">
    <source>
        <dbReference type="SAM" id="Phobius"/>
    </source>
</evidence>
<proteinExistence type="predicted"/>
<keyword evidence="1" id="KW-0472">Membrane</keyword>
<evidence type="ECO:0000313" key="2">
    <source>
        <dbReference type="EMBL" id="CAB4610746.1"/>
    </source>
</evidence>
<dbReference type="AlphaFoldDB" id="A0A6J6HCR0"/>
<accession>A0A6J6HCR0</accession>
<protein>
    <submittedName>
        <fullName evidence="2">Unannotated protein</fullName>
    </submittedName>
</protein>
<keyword evidence="1" id="KW-0812">Transmembrane</keyword>
<dbReference type="Pfam" id="PF05437">
    <property type="entry name" value="AzlD"/>
    <property type="match status" value="1"/>
</dbReference>